<comment type="caution">
    <text evidence="4">The sequence shown here is derived from an EMBL/GenBank/DDBJ whole genome shotgun (WGS) entry which is preliminary data.</text>
</comment>
<dbReference type="PIRSF" id="PIRSF005900">
    <property type="entry name" value="Dps"/>
    <property type="match status" value="1"/>
</dbReference>
<reference evidence="4 5" key="1">
    <citation type="journal article" date="2013" name="Antonie Van Leeuwenhoek">
        <title>Dongia rigui sp. nov., isolated from freshwater of a large wetland in Korea.</title>
        <authorList>
            <person name="Baik K.S."/>
            <person name="Hwang Y.M."/>
            <person name="Choi J.S."/>
            <person name="Kwon J."/>
            <person name="Seong C.N."/>
        </authorList>
    </citation>
    <scope>NUCLEOTIDE SEQUENCE [LARGE SCALE GENOMIC DNA]</scope>
    <source>
        <strain evidence="4 5">04SU4-P</strain>
    </source>
</reference>
<name>A0ABU5E1Q2_9PROT</name>
<dbReference type="InterPro" id="IPR009078">
    <property type="entry name" value="Ferritin-like_SF"/>
</dbReference>
<sequence>MSAQALQAKAHVENVKTGIQNADRKAVADGVARALADTYALYVKTQGFHWNVVGAHFYGLHKLTEAQYEELGGAIDGIAERIRALGYPAPASFGQFAKLTQIEDADGTQAGEIMIKALVADHEAVARSFRETIDLADGAGDAATADLLTSRLHEHEKAVWMLRALLD</sequence>
<dbReference type="Pfam" id="PF00210">
    <property type="entry name" value="Ferritin"/>
    <property type="match status" value="1"/>
</dbReference>
<dbReference type="RefSeq" id="WP_320501954.1">
    <property type="nucleotide sequence ID" value="NZ_JAXCLX010000003.1"/>
</dbReference>
<evidence type="ECO:0000313" key="4">
    <source>
        <dbReference type="EMBL" id="MDY0873480.1"/>
    </source>
</evidence>
<dbReference type="PRINTS" id="PR01346">
    <property type="entry name" value="HELNAPAPROT"/>
</dbReference>
<dbReference type="PROSITE" id="PS00818">
    <property type="entry name" value="DPS_1"/>
    <property type="match status" value="1"/>
</dbReference>
<dbReference type="Proteomes" id="UP001271769">
    <property type="component" value="Unassembled WGS sequence"/>
</dbReference>
<dbReference type="PROSITE" id="PS00819">
    <property type="entry name" value="DPS_2"/>
    <property type="match status" value="1"/>
</dbReference>
<dbReference type="InterPro" id="IPR012347">
    <property type="entry name" value="Ferritin-like"/>
</dbReference>
<accession>A0ABU5E1Q2</accession>
<evidence type="ECO:0000259" key="3">
    <source>
        <dbReference type="Pfam" id="PF00210"/>
    </source>
</evidence>
<evidence type="ECO:0000256" key="1">
    <source>
        <dbReference type="ARBA" id="ARBA00009497"/>
    </source>
</evidence>
<dbReference type="PANTHER" id="PTHR42932:SF3">
    <property type="entry name" value="DNA PROTECTION DURING STARVATION PROTEIN"/>
    <property type="match status" value="1"/>
</dbReference>
<proteinExistence type="inferred from homology"/>
<dbReference type="InterPro" id="IPR002177">
    <property type="entry name" value="DPS_DNA-bd"/>
</dbReference>
<dbReference type="EMBL" id="JAXCLX010000003">
    <property type="protein sequence ID" value="MDY0873480.1"/>
    <property type="molecule type" value="Genomic_DNA"/>
</dbReference>
<dbReference type="InterPro" id="IPR023188">
    <property type="entry name" value="DPS_DNA-bd_CS"/>
</dbReference>
<protein>
    <submittedName>
        <fullName evidence="4">Dps family protein</fullName>
    </submittedName>
</protein>
<dbReference type="PANTHER" id="PTHR42932">
    <property type="entry name" value="GENERAL STRESS PROTEIN 20U"/>
    <property type="match status" value="1"/>
</dbReference>
<dbReference type="InterPro" id="IPR008331">
    <property type="entry name" value="Ferritin_DPS_dom"/>
</dbReference>
<keyword evidence="5" id="KW-1185">Reference proteome</keyword>
<gene>
    <name evidence="4" type="ORF">SMD31_16190</name>
</gene>
<comment type="similarity">
    <text evidence="1 2">Belongs to the Dps family.</text>
</comment>
<dbReference type="CDD" id="cd01043">
    <property type="entry name" value="DPS"/>
    <property type="match status" value="1"/>
</dbReference>
<dbReference type="SUPFAM" id="SSF47240">
    <property type="entry name" value="Ferritin-like"/>
    <property type="match status" value="1"/>
</dbReference>
<feature type="domain" description="Ferritin/DPS" evidence="3">
    <location>
        <begin position="33"/>
        <end position="167"/>
    </location>
</feature>
<organism evidence="4 5">
    <name type="scientific">Dongia rigui</name>
    <dbReference type="NCBI Taxonomy" id="940149"/>
    <lineage>
        <taxon>Bacteria</taxon>
        <taxon>Pseudomonadati</taxon>
        <taxon>Pseudomonadota</taxon>
        <taxon>Alphaproteobacteria</taxon>
        <taxon>Rhodospirillales</taxon>
        <taxon>Dongiaceae</taxon>
        <taxon>Dongia</taxon>
    </lineage>
</organism>
<evidence type="ECO:0000313" key="5">
    <source>
        <dbReference type="Proteomes" id="UP001271769"/>
    </source>
</evidence>
<dbReference type="Gene3D" id="1.20.1260.10">
    <property type="match status" value="1"/>
</dbReference>
<evidence type="ECO:0000256" key="2">
    <source>
        <dbReference type="RuleBase" id="RU003875"/>
    </source>
</evidence>